<gene>
    <name evidence="5" type="ORF">GCM10010515_09270</name>
</gene>
<name>A0A918N6Q7_9ACTN</name>
<evidence type="ECO:0000259" key="4">
    <source>
        <dbReference type="PROSITE" id="PS50234"/>
    </source>
</evidence>
<evidence type="ECO:0000256" key="2">
    <source>
        <dbReference type="SAM" id="Phobius"/>
    </source>
</evidence>
<dbReference type="PROSITE" id="PS50234">
    <property type="entry name" value="VWFA"/>
    <property type="match status" value="1"/>
</dbReference>
<feature type="signal peptide" evidence="3">
    <location>
        <begin position="1"/>
        <end position="33"/>
    </location>
</feature>
<dbReference type="EMBL" id="BMWD01000002">
    <property type="protein sequence ID" value="GGX44530.1"/>
    <property type="molecule type" value="Genomic_DNA"/>
</dbReference>
<keyword evidence="3" id="KW-0732">Signal</keyword>
<protein>
    <recommendedName>
        <fullName evidence="4">VWFA domain-containing protein</fullName>
    </recommendedName>
</protein>
<dbReference type="InterPro" id="IPR002035">
    <property type="entry name" value="VWF_A"/>
</dbReference>
<evidence type="ECO:0000313" key="5">
    <source>
        <dbReference type="EMBL" id="GGX44530.1"/>
    </source>
</evidence>
<comment type="caution">
    <text evidence="5">The sequence shown here is derived from an EMBL/GenBank/DDBJ whole genome shotgun (WGS) entry which is preliminary data.</text>
</comment>
<organism evidence="5 6">
    <name type="scientific">Streptomyces fructofermentans</name>
    <dbReference type="NCBI Taxonomy" id="152141"/>
    <lineage>
        <taxon>Bacteria</taxon>
        <taxon>Bacillati</taxon>
        <taxon>Actinomycetota</taxon>
        <taxon>Actinomycetes</taxon>
        <taxon>Kitasatosporales</taxon>
        <taxon>Streptomycetaceae</taxon>
        <taxon>Streptomyces</taxon>
    </lineage>
</organism>
<accession>A0A918N6Q7</accession>
<dbReference type="Gene3D" id="3.40.50.410">
    <property type="entry name" value="von Willebrand factor, type A domain"/>
    <property type="match status" value="1"/>
</dbReference>
<reference evidence="5" key="1">
    <citation type="journal article" date="2014" name="Int. J. Syst. Evol. Microbiol.">
        <title>Complete genome sequence of Corynebacterium casei LMG S-19264T (=DSM 44701T), isolated from a smear-ripened cheese.</title>
        <authorList>
            <consortium name="US DOE Joint Genome Institute (JGI-PGF)"/>
            <person name="Walter F."/>
            <person name="Albersmeier A."/>
            <person name="Kalinowski J."/>
            <person name="Ruckert C."/>
        </authorList>
    </citation>
    <scope>NUCLEOTIDE SEQUENCE</scope>
    <source>
        <strain evidence="5">JCM 4956</strain>
    </source>
</reference>
<dbReference type="CDD" id="cd00198">
    <property type="entry name" value="vWFA"/>
    <property type="match status" value="1"/>
</dbReference>
<dbReference type="InterPro" id="IPR036465">
    <property type="entry name" value="vWFA_dom_sf"/>
</dbReference>
<dbReference type="SUPFAM" id="SSF53300">
    <property type="entry name" value="vWA-like"/>
    <property type="match status" value="1"/>
</dbReference>
<proteinExistence type="predicted"/>
<feature type="compositionally biased region" description="Low complexity" evidence="1">
    <location>
        <begin position="266"/>
        <end position="276"/>
    </location>
</feature>
<dbReference type="RefSeq" id="WP_190033987.1">
    <property type="nucleotide sequence ID" value="NZ_BMWD01000002.1"/>
</dbReference>
<dbReference type="AlphaFoldDB" id="A0A918N6Q7"/>
<dbReference type="Pfam" id="PF13519">
    <property type="entry name" value="VWA_2"/>
    <property type="match status" value="1"/>
</dbReference>
<evidence type="ECO:0000256" key="3">
    <source>
        <dbReference type="SAM" id="SignalP"/>
    </source>
</evidence>
<feature type="transmembrane region" description="Helical" evidence="2">
    <location>
        <begin position="411"/>
        <end position="430"/>
    </location>
</feature>
<sequence length="536" mass="56654">MPTSSSARRRPRAAATAALLTAALLFGPSAAHGADGPEPPTAERIGQDLGVDEVPATYAVLVDTSSSMNDKGPGGAKLYDTVKKRLGTFLSGLAPDDQVTVIAFGRSVSVVEPLKKAEDARGAAGELPGKAEETASDPGSALEAAEQQLRKSRTPVAAVLLLTDGAIDAPDSHYGELGTPHWKRLQERYRALGHDRLVAGYGLPLTDDTKISDVLGAVFPTPRILPEGVAELDSQLDTAKDQIRMDKAVKELREDKGAGVRLTVSGRGAEAAGSRAPTLDTGDRTGVRREKVRVTVTSRTRHVPLRVSLGTTAREGGPAVTAEGLPSRPITLRAGKSEHYDVVLTWRQDARTSLTWSSRPFRAGLTLTADVTSSWTPTVRGALGYPAFRVDGTDSAEVRLEGTVPGQPPGWLYPLVILVLLLAGLAVWVLRRRGNPVMSGTLVVTDLPSGERVHRPLSGRSLTMDVDVADVRARIKVRGSVVSGRQVLVLDCVREPVRAAAARLTDSGSCELGKSTVLCGIGFSHTAVARDTASVQ</sequence>
<keyword evidence="6" id="KW-1185">Reference proteome</keyword>
<feature type="region of interest" description="Disordered" evidence="1">
    <location>
        <begin position="266"/>
        <end position="286"/>
    </location>
</feature>
<feature type="domain" description="VWFA" evidence="4">
    <location>
        <begin position="57"/>
        <end position="202"/>
    </location>
</feature>
<feature type="chain" id="PRO_5037848944" description="VWFA domain-containing protein" evidence="3">
    <location>
        <begin position="34"/>
        <end position="536"/>
    </location>
</feature>
<keyword evidence="2" id="KW-1133">Transmembrane helix</keyword>
<evidence type="ECO:0000313" key="6">
    <source>
        <dbReference type="Proteomes" id="UP000645555"/>
    </source>
</evidence>
<dbReference type="Proteomes" id="UP000645555">
    <property type="component" value="Unassembled WGS sequence"/>
</dbReference>
<keyword evidence="2" id="KW-0812">Transmembrane</keyword>
<reference evidence="5" key="2">
    <citation type="submission" date="2020-09" db="EMBL/GenBank/DDBJ databases">
        <authorList>
            <person name="Sun Q."/>
            <person name="Ohkuma M."/>
        </authorList>
    </citation>
    <scope>NUCLEOTIDE SEQUENCE</scope>
    <source>
        <strain evidence="5">JCM 4956</strain>
    </source>
</reference>
<evidence type="ECO:0000256" key="1">
    <source>
        <dbReference type="SAM" id="MobiDB-lite"/>
    </source>
</evidence>
<dbReference type="SMART" id="SM00327">
    <property type="entry name" value="VWA"/>
    <property type="match status" value="1"/>
</dbReference>
<feature type="region of interest" description="Disordered" evidence="1">
    <location>
        <begin position="119"/>
        <end position="140"/>
    </location>
</feature>
<keyword evidence="2" id="KW-0472">Membrane</keyword>